<reference evidence="2" key="1">
    <citation type="submission" date="2020-04" db="EMBL/GenBank/DDBJ databases">
        <authorList>
            <person name="Chiriac C."/>
            <person name="Salcher M."/>
            <person name="Ghai R."/>
            <person name="Kavagutti S V."/>
        </authorList>
    </citation>
    <scope>NUCLEOTIDE SEQUENCE</scope>
</reference>
<accession>A0A6J5MXP7</accession>
<proteinExistence type="predicted"/>
<dbReference type="EMBL" id="LR796566">
    <property type="protein sequence ID" value="CAB4151348.1"/>
    <property type="molecule type" value="Genomic_DNA"/>
</dbReference>
<sequence length="321" mass="35021">MAGNSNFDAILSTTLANYRDQLTDNIFTARPLTYHLMNKGRIRMVGGGTKIVEPLIYGQNSTVAPYSGYDTISLTPQTGISAAEYEWKQYAASIAISGIEEAKNNGEQEIINLLEAKIMQAEESMREGFNQMFFGNGTDTLGAGGTDSGKSWNGLGNLIESGNTVGGINSASGQGNDWWRSYEENTAGALTLAQMATAYNSVSVGSDHPDMVLTTQTLFEKYESLLQPQLRYTDTSTANAGFQNLLFKSAPVTYDVHAPAGNMFFVNSKYMSLVGHSGKWFSNTEFVRPENMDARYALIMCYGNLTIRNRAKQGKLTAKTA</sequence>
<dbReference type="Pfam" id="PF17236">
    <property type="entry name" value="SU10_MCP"/>
    <property type="match status" value="1"/>
</dbReference>
<feature type="coiled-coil region" evidence="1">
    <location>
        <begin position="104"/>
        <end position="131"/>
    </location>
</feature>
<dbReference type="InterPro" id="IPR049718">
    <property type="entry name" value="AKO59007-like"/>
</dbReference>
<keyword evidence="1" id="KW-0175">Coiled coil</keyword>
<evidence type="ECO:0000256" key="1">
    <source>
        <dbReference type="SAM" id="Coils"/>
    </source>
</evidence>
<dbReference type="NCBIfam" id="NF033394">
    <property type="entry name" value="capsid_maj_Podo"/>
    <property type="match status" value="1"/>
</dbReference>
<protein>
    <recommendedName>
        <fullName evidence="3">Phage major capsid protein</fullName>
    </recommendedName>
</protein>
<evidence type="ECO:0000313" key="2">
    <source>
        <dbReference type="EMBL" id="CAB4151348.1"/>
    </source>
</evidence>
<evidence type="ECO:0008006" key="3">
    <source>
        <dbReference type="Google" id="ProtNLM"/>
    </source>
</evidence>
<dbReference type="InterPro" id="IPR035198">
    <property type="entry name" value="SU10_MCP"/>
</dbReference>
<name>A0A6J5MXP7_9CAUD</name>
<organism evidence="2">
    <name type="scientific">uncultured Caudovirales phage</name>
    <dbReference type="NCBI Taxonomy" id="2100421"/>
    <lineage>
        <taxon>Viruses</taxon>
        <taxon>Duplodnaviria</taxon>
        <taxon>Heunggongvirae</taxon>
        <taxon>Uroviricota</taxon>
        <taxon>Caudoviricetes</taxon>
        <taxon>Peduoviridae</taxon>
        <taxon>Maltschvirus</taxon>
        <taxon>Maltschvirus maltsch</taxon>
    </lineage>
</organism>
<gene>
    <name evidence="2" type="ORF">UFOVP587_12</name>
</gene>